<evidence type="ECO:0000313" key="2">
    <source>
        <dbReference type="EMBL" id="TXG69128.1"/>
    </source>
</evidence>
<dbReference type="PANTHER" id="PTHR48449">
    <property type="entry name" value="DUF1985 DOMAIN-CONTAINING PROTEIN"/>
    <property type="match status" value="1"/>
</dbReference>
<sequence>MAYQGRGEERGINLCIDLRSIDSVELGSTSGSEKLTDLRINQKSTVGRNQMRLGKNKRVKWLDFFLAVLWMFSCVVECVSWLWALGVLLLFGFVLLPYQGAVCVLLLSLVFVVGVVFAMAEIPYIYRPSNWFHARILIHQRFTGLNRMRDSLDKVGELKRLQDGVFRQFLESPRLRIFGVRGCVSRCFDGKVPTFHTILNQLDEGNFDKSDDAIKLSYLFLLGHVLLGIEYGKTVPRRFMTGRNKQNQNFSKKQNLGVNIYGFAWAFQVWAMEAIPCLTGVHGLRISNVYPRLMNWCCKNKPKKLDNEFTDEMESIPTLTPTADELQQDYMVFFNPENAMGDVPETSEDDVMVSESDKELLSESVTWEMKSNANQDRGKKKTYTVDPQETVASDIREKLFAHVIDQIRAAEKWMTKSFTRQFDILREEVRSQRNAPYT</sequence>
<dbReference type="EMBL" id="VAHF01000002">
    <property type="protein sequence ID" value="TXG69128.1"/>
    <property type="molecule type" value="Genomic_DNA"/>
</dbReference>
<protein>
    <submittedName>
        <fullName evidence="2">Uncharacterized protein</fullName>
    </submittedName>
</protein>
<name>A0A5C7IJ12_9ROSI</name>
<dbReference type="AlphaFoldDB" id="A0A5C7IJ12"/>
<evidence type="ECO:0000256" key="1">
    <source>
        <dbReference type="SAM" id="Phobius"/>
    </source>
</evidence>
<keyword evidence="1" id="KW-1133">Transmembrane helix</keyword>
<organism evidence="2 3">
    <name type="scientific">Acer yangbiense</name>
    <dbReference type="NCBI Taxonomy" id="1000413"/>
    <lineage>
        <taxon>Eukaryota</taxon>
        <taxon>Viridiplantae</taxon>
        <taxon>Streptophyta</taxon>
        <taxon>Embryophyta</taxon>
        <taxon>Tracheophyta</taxon>
        <taxon>Spermatophyta</taxon>
        <taxon>Magnoliopsida</taxon>
        <taxon>eudicotyledons</taxon>
        <taxon>Gunneridae</taxon>
        <taxon>Pentapetalae</taxon>
        <taxon>rosids</taxon>
        <taxon>malvids</taxon>
        <taxon>Sapindales</taxon>
        <taxon>Sapindaceae</taxon>
        <taxon>Hippocastanoideae</taxon>
        <taxon>Acereae</taxon>
        <taxon>Acer</taxon>
    </lineage>
</organism>
<keyword evidence="3" id="KW-1185">Reference proteome</keyword>
<dbReference type="PANTHER" id="PTHR48449:SF1">
    <property type="entry name" value="DUF1985 DOMAIN-CONTAINING PROTEIN"/>
    <property type="match status" value="1"/>
</dbReference>
<keyword evidence="1" id="KW-0812">Transmembrane</keyword>
<comment type="caution">
    <text evidence="2">The sequence shown here is derived from an EMBL/GenBank/DDBJ whole genome shotgun (WGS) entry which is preliminary data.</text>
</comment>
<dbReference type="Proteomes" id="UP000323000">
    <property type="component" value="Chromosome 2"/>
</dbReference>
<keyword evidence="1" id="KW-0472">Membrane</keyword>
<dbReference type="OrthoDB" id="1930729at2759"/>
<accession>A0A5C7IJ12</accession>
<reference evidence="3" key="1">
    <citation type="journal article" date="2019" name="Gigascience">
        <title>De novo genome assembly of the endangered Acer yangbiense, a plant species with extremely small populations endemic to Yunnan Province, China.</title>
        <authorList>
            <person name="Yang J."/>
            <person name="Wariss H.M."/>
            <person name="Tao L."/>
            <person name="Zhang R."/>
            <person name="Yun Q."/>
            <person name="Hollingsworth P."/>
            <person name="Dao Z."/>
            <person name="Luo G."/>
            <person name="Guo H."/>
            <person name="Ma Y."/>
            <person name="Sun W."/>
        </authorList>
    </citation>
    <scope>NUCLEOTIDE SEQUENCE [LARGE SCALE GENOMIC DNA]</scope>
    <source>
        <strain evidence="3">cv. Malutang</strain>
    </source>
</reference>
<proteinExistence type="predicted"/>
<feature type="transmembrane region" description="Helical" evidence="1">
    <location>
        <begin position="61"/>
        <end position="84"/>
    </location>
</feature>
<feature type="transmembrane region" description="Helical" evidence="1">
    <location>
        <begin position="96"/>
        <end position="120"/>
    </location>
</feature>
<gene>
    <name evidence="2" type="ORF">EZV62_004063</name>
</gene>
<evidence type="ECO:0000313" key="3">
    <source>
        <dbReference type="Proteomes" id="UP000323000"/>
    </source>
</evidence>